<reference evidence="7" key="2">
    <citation type="journal article" date="2009" name="Genome Res.">
        <title>Comparative genomic analyses of the human fungal pathogens Coccidioides and their relatives.</title>
        <authorList>
            <person name="Sharpton T.J."/>
            <person name="Stajich J.E."/>
            <person name="Rounsley S.D."/>
            <person name="Gardner M.J."/>
            <person name="Wortman J.R."/>
            <person name="Jordar V.S."/>
            <person name="Maiti R."/>
            <person name="Kodira C.D."/>
            <person name="Neafsey D.E."/>
            <person name="Zeng Q."/>
            <person name="Hung C.-Y."/>
            <person name="McMahan C."/>
            <person name="Muszewska A."/>
            <person name="Grynberg M."/>
            <person name="Mandel M.A."/>
            <person name="Kellner E.M."/>
            <person name="Barker B.M."/>
            <person name="Galgiani J.N."/>
            <person name="Orbach M.J."/>
            <person name="Kirkland T.N."/>
            <person name="Cole G.T."/>
            <person name="Henn M.R."/>
            <person name="Birren B.W."/>
            <person name="Taylor J.W."/>
        </authorList>
    </citation>
    <scope>NUCLEOTIDE SEQUENCE [LARGE SCALE GENOMIC DNA]</scope>
    <source>
        <strain evidence="7">RMSCC 3488</strain>
    </source>
</reference>
<evidence type="ECO:0000259" key="5">
    <source>
        <dbReference type="PROSITE" id="PS50305"/>
    </source>
</evidence>
<dbReference type="InterPro" id="IPR003000">
    <property type="entry name" value="Sirtuin"/>
</dbReference>
<dbReference type="InterPro" id="IPR026590">
    <property type="entry name" value="Ssirtuin_cat_dom"/>
</dbReference>
<dbReference type="PROSITE" id="PS50305">
    <property type="entry name" value="SIRTUIN"/>
    <property type="match status" value="1"/>
</dbReference>
<reference evidence="7" key="3">
    <citation type="journal article" date="2010" name="Genome Res.">
        <title>Population genomic sequencing of Coccidioides fungi reveals recent hybridization and transposon control.</title>
        <authorList>
            <person name="Neafsey D.E."/>
            <person name="Barker B.M."/>
            <person name="Sharpton T.J."/>
            <person name="Stajich J.E."/>
            <person name="Park D.J."/>
            <person name="Whiston E."/>
            <person name="Hung C.-Y."/>
            <person name="McMahan C."/>
            <person name="White J."/>
            <person name="Sykes S."/>
            <person name="Heiman D."/>
            <person name="Young S."/>
            <person name="Zeng Q."/>
            <person name="Abouelleil A."/>
            <person name="Aftuck L."/>
            <person name="Bessette D."/>
            <person name="Brown A."/>
            <person name="FitzGerald M."/>
            <person name="Lui A."/>
            <person name="Macdonald J.P."/>
            <person name="Priest M."/>
            <person name="Orbach M.J."/>
            <person name="Galgiani J.N."/>
            <person name="Kirkland T.N."/>
            <person name="Cole G.T."/>
            <person name="Birren B.W."/>
            <person name="Henn M.R."/>
            <person name="Taylor J.W."/>
            <person name="Rounsley S.D."/>
        </authorList>
    </citation>
    <scope>NUCLEOTIDE SEQUENCE [LARGE SCALE GENOMIC DNA]</scope>
    <source>
        <strain evidence="7">RMSCC 3488</strain>
    </source>
</reference>
<dbReference type="SUPFAM" id="SSF52467">
    <property type="entry name" value="DHS-like NAD/FAD-binding domain"/>
    <property type="match status" value="1"/>
</dbReference>
<dbReference type="GO" id="GO:0070403">
    <property type="term" value="F:NAD+ binding"/>
    <property type="evidence" value="ECO:0007669"/>
    <property type="project" value="InterPro"/>
</dbReference>
<feature type="active site" description="Proton acceptor" evidence="4">
    <location>
        <position position="272"/>
    </location>
</feature>
<comment type="similarity">
    <text evidence="1">Belongs to the sirtuin family. Class I subfamily.</text>
</comment>
<evidence type="ECO:0000313" key="7">
    <source>
        <dbReference type="Proteomes" id="UP000054567"/>
    </source>
</evidence>
<evidence type="ECO:0000313" key="6">
    <source>
        <dbReference type="EMBL" id="KMM65307.1"/>
    </source>
</evidence>
<dbReference type="GO" id="GO:0017136">
    <property type="term" value="F:histone deacetylase activity, NAD-dependent"/>
    <property type="evidence" value="ECO:0007669"/>
    <property type="project" value="TreeGrafter"/>
</dbReference>
<dbReference type="VEuPathDB" id="FungiDB:CPAG_01658"/>
<protein>
    <submittedName>
        <fullName evidence="6">Sirtuin</fullName>
    </submittedName>
</protein>
<dbReference type="GO" id="GO:0046872">
    <property type="term" value="F:metal ion binding"/>
    <property type="evidence" value="ECO:0007669"/>
    <property type="project" value="UniProtKB-KW"/>
</dbReference>
<evidence type="ECO:0000256" key="4">
    <source>
        <dbReference type="PROSITE-ProRule" id="PRU00236"/>
    </source>
</evidence>
<dbReference type="PANTHER" id="PTHR11085">
    <property type="entry name" value="NAD-DEPENDENT PROTEIN DEACYLASE SIRTUIN-5, MITOCHONDRIAL-RELATED"/>
    <property type="match status" value="1"/>
</dbReference>
<dbReference type="Gene3D" id="3.40.50.1220">
    <property type="entry name" value="TPP-binding domain"/>
    <property type="match status" value="1"/>
</dbReference>
<dbReference type="InterPro" id="IPR050134">
    <property type="entry name" value="NAD-dep_sirtuin_deacylases"/>
</dbReference>
<gene>
    <name evidence="6" type="ORF">CPAG_01658</name>
</gene>
<feature type="domain" description="Deacetylase sirtuin-type" evidence="5">
    <location>
        <begin position="149"/>
        <end position="471"/>
    </location>
</feature>
<accession>A0A0J6I1Y5</accession>
<dbReference type="EMBL" id="DS268109">
    <property type="protein sequence ID" value="KMM65307.1"/>
    <property type="molecule type" value="Genomic_DNA"/>
</dbReference>
<keyword evidence="2" id="KW-0808">Transferase</keyword>
<dbReference type="Gene3D" id="3.30.1600.10">
    <property type="entry name" value="SIR2/SIRT2 'Small Domain"/>
    <property type="match status" value="1"/>
</dbReference>
<keyword evidence="3" id="KW-0520">NAD</keyword>
<feature type="binding site" evidence="4">
    <location>
        <position position="285"/>
    </location>
    <ligand>
        <name>Zn(2+)</name>
        <dbReference type="ChEBI" id="CHEBI:29105"/>
    </ligand>
</feature>
<evidence type="ECO:0000256" key="1">
    <source>
        <dbReference type="ARBA" id="ARBA00006924"/>
    </source>
</evidence>
<keyword evidence="4" id="KW-0862">Zinc</keyword>
<dbReference type="AlphaFoldDB" id="A0A0J6I1Y5"/>
<feature type="binding site" evidence="4">
    <location>
        <position position="280"/>
    </location>
    <ligand>
        <name>Zn(2+)</name>
        <dbReference type="ChEBI" id="CHEBI:29105"/>
    </ligand>
</feature>
<dbReference type="InterPro" id="IPR026591">
    <property type="entry name" value="Sirtuin_cat_small_dom_sf"/>
</dbReference>
<dbReference type="OrthoDB" id="424302at2759"/>
<dbReference type="Pfam" id="PF02146">
    <property type="entry name" value="SIR2"/>
    <property type="match status" value="1"/>
</dbReference>
<organism evidence="6 7">
    <name type="scientific">Coccidioides posadasii RMSCC 3488</name>
    <dbReference type="NCBI Taxonomy" id="454284"/>
    <lineage>
        <taxon>Eukaryota</taxon>
        <taxon>Fungi</taxon>
        <taxon>Dikarya</taxon>
        <taxon>Ascomycota</taxon>
        <taxon>Pezizomycotina</taxon>
        <taxon>Eurotiomycetes</taxon>
        <taxon>Eurotiomycetidae</taxon>
        <taxon>Onygenales</taxon>
        <taxon>Onygenaceae</taxon>
        <taxon>Coccidioides</taxon>
    </lineage>
</organism>
<dbReference type="PANTHER" id="PTHR11085:SF10">
    <property type="entry name" value="NAD-DEPENDENT PROTEIN DEACYLASE SIRTUIN-5, MITOCHONDRIAL-RELATED"/>
    <property type="match status" value="1"/>
</dbReference>
<keyword evidence="4" id="KW-0479">Metal-binding</keyword>
<sequence>MKGVLRCGPRIRVQPQSWRPKNLVCYGSFKPLASRENSTCGEIVAMFWLCQISSRVCIFGGRLFVRRAAFRALRIVLQCLDWGNCLSGVATPHLYGKKLGVKWGGMHCVSQQSTTFRPLSSQFSFTRPSIIHRRRVFRNITMASAPGASVIPEADLLSFREHLRSSKRVMAVIGAGLSAASGLPTFRGVGGLWRRYSAVDLATPEAFNATPGLVWQFYGYRRHMALLAKPNRAHYALAEFAKKNPNFIALTQNVDGLSERAGHPESQIQRLHGSLFTIKCANEYCTYSRDNDFTDPIVPALEIPKIPFGVDPYPKDHTGERAGQALEDAMKSNAAGPGWAPGSGELDISNPNVPIPNLREEDLPPCPECSTGLLRPGVVWFGEPLVEETINTVEDWLKNGPVDLVLVIGTSARVFPAVSYIDRGRCKGARVAIINMDRTHLPRTGMKPGDWIFEGDASAIIPELLKEVSARLSYQRINKSWESTKMRFNFQGFSVLVDISGRFDLLSCSIFFFPLKKT</sequence>
<dbReference type="GO" id="GO:0005634">
    <property type="term" value="C:nucleus"/>
    <property type="evidence" value="ECO:0007669"/>
    <property type="project" value="TreeGrafter"/>
</dbReference>
<dbReference type="InterPro" id="IPR029035">
    <property type="entry name" value="DHS-like_NAD/FAD-binding_dom"/>
</dbReference>
<feature type="binding site" evidence="4">
    <location>
        <position position="369"/>
    </location>
    <ligand>
        <name>Zn(2+)</name>
        <dbReference type="ChEBI" id="CHEBI:29105"/>
    </ligand>
</feature>
<dbReference type="Proteomes" id="UP000054567">
    <property type="component" value="Unassembled WGS sequence"/>
</dbReference>
<reference evidence="6 7" key="1">
    <citation type="submission" date="2007-06" db="EMBL/GenBank/DDBJ databases">
        <title>The Genome Sequence of Coccidioides posadasii RMSCC_3488.</title>
        <authorList>
            <consortium name="Coccidioides Genome Resources Consortium"/>
            <consortium name="The Broad Institute Genome Sequencing Platform"/>
            <person name="Henn M.R."/>
            <person name="Sykes S."/>
            <person name="Young S."/>
            <person name="Jaffe D."/>
            <person name="Berlin A."/>
            <person name="Alvarez P."/>
            <person name="Butler J."/>
            <person name="Gnerre S."/>
            <person name="Grabherr M."/>
            <person name="Mauceli E."/>
            <person name="Brockman W."/>
            <person name="Kodira C."/>
            <person name="Alvarado L."/>
            <person name="Zeng Q."/>
            <person name="Crawford M."/>
            <person name="Antoine C."/>
            <person name="Devon K."/>
            <person name="Galgiani J."/>
            <person name="Orsborn K."/>
            <person name="Lewis M.L."/>
            <person name="Nusbaum C."/>
            <person name="Galagan J."/>
            <person name="Birren B."/>
        </authorList>
    </citation>
    <scope>NUCLEOTIDE SEQUENCE [LARGE SCALE GENOMIC DNA]</scope>
    <source>
        <strain evidence="6 7">RMSCC 3488</strain>
    </source>
</reference>
<proteinExistence type="inferred from homology"/>
<evidence type="ECO:0000256" key="2">
    <source>
        <dbReference type="ARBA" id="ARBA00022679"/>
    </source>
</evidence>
<name>A0A0J6I1Y5_COCPO</name>
<evidence type="ECO:0000256" key="3">
    <source>
        <dbReference type="ARBA" id="ARBA00023027"/>
    </source>
</evidence>
<feature type="binding site" evidence="4">
    <location>
        <position position="366"/>
    </location>
    <ligand>
        <name>Zn(2+)</name>
        <dbReference type="ChEBI" id="CHEBI:29105"/>
    </ligand>
</feature>